<proteinExistence type="predicted"/>
<evidence type="ECO:0000313" key="1">
    <source>
        <dbReference type="EMBL" id="RZC37426.1"/>
    </source>
</evidence>
<organism evidence="1 2">
    <name type="scientific">Asbolus verrucosus</name>
    <name type="common">Desert ironclad beetle</name>
    <dbReference type="NCBI Taxonomy" id="1661398"/>
    <lineage>
        <taxon>Eukaryota</taxon>
        <taxon>Metazoa</taxon>
        <taxon>Ecdysozoa</taxon>
        <taxon>Arthropoda</taxon>
        <taxon>Hexapoda</taxon>
        <taxon>Insecta</taxon>
        <taxon>Pterygota</taxon>
        <taxon>Neoptera</taxon>
        <taxon>Endopterygota</taxon>
        <taxon>Coleoptera</taxon>
        <taxon>Polyphaga</taxon>
        <taxon>Cucujiformia</taxon>
        <taxon>Tenebrionidae</taxon>
        <taxon>Pimeliinae</taxon>
        <taxon>Asbolus</taxon>
    </lineage>
</organism>
<name>A0A482VXN8_ASBVE</name>
<sequence length="107" mass="12663">MKNLNTMLHNTYLKKFDKLLMKQMLKLKKLFPLRCRPQVVRHGSIRAVHHLLHHPLQVYRLAQYRPLDTIIHGPRQTLVYHLVVLVVTREVLSFGSQHLLRTGAKNR</sequence>
<protein>
    <submittedName>
        <fullName evidence="1">Uncharacterized protein</fullName>
    </submittedName>
</protein>
<dbReference type="AlphaFoldDB" id="A0A482VXN8"/>
<accession>A0A482VXN8</accession>
<keyword evidence="2" id="KW-1185">Reference proteome</keyword>
<evidence type="ECO:0000313" key="2">
    <source>
        <dbReference type="Proteomes" id="UP000292052"/>
    </source>
</evidence>
<reference evidence="1 2" key="1">
    <citation type="submission" date="2017-03" db="EMBL/GenBank/DDBJ databases">
        <title>Genome of the blue death feigning beetle - Asbolus verrucosus.</title>
        <authorList>
            <person name="Rider S.D."/>
        </authorList>
    </citation>
    <scope>NUCLEOTIDE SEQUENCE [LARGE SCALE GENOMIC DNA]</scope>
    <source>
        <strain evidence="1">Butters</strain>
        <tissue evidence="1">Head and leg muscle</tissue>
    </source>
</reference>
<gene>
    <name evidence="1" type="ORF">BDFB_007381</name>
</gene>
<comment type="caution">
    <text evidence="1">The sequence shown here is derived from an EMBL/GenBank/DDBJ whole genome shotgun (WGS) entry which is preliminary data.</text>
</comment>
<dbReference type="EMBL" id="QDEB01052748">
    <property type="protein sequence ID" value="RZC37426.1"/>
    <property type="molecule type" value="Genomic_DNA"/>
</dbReference>
<dbReference type="Proteomes" id="UP000292052">
    <property type="component" value="Unassembled WGS sequence"/>
</dbReference>